<dbReference type="Gene3D" id="2.60.40.10">
    <property type="entry name" value="Immunoglobulins"/>
    <property type="match status" value="2"/>
</dbReference>
<protein>
    <recommendedName>
        <fullName evidence="5">Choice-of-anchor D domain-containing protein</fullName>
    </recommendedName>
</protein>
<evidence type="ECO:0008006" key="5">
    <source>
        <dbReference type="Google" id="ProtNLM"/>
    </source>
</evidence>
<dbReference type="Proteomes" id="UP000198217">
    <property type="component" value="Chromosome I"/>
</dbReference>
<name>A0A1C5K6N0_9ACTN</name>
<gene>
    <name evidence="3" type="ORF">GA0070609_5573</name>
</gene>
<dbReference type="AlphaFoldDB" id="A0A1C5K6N0"/>
<feature type="compositionally biased region" description="Low complexity" evidence="1">
    <location>
        <begin position="794"/>
        <end position="810"/>
    </location>
</feature>
<evidence type="ECO:0000313" key="4">
    <source>
        <dbReference type="Proteomes" id="UP000198217"/>
    </source>
</evidence>
<keyword evidence="4" id="KW-1185">Reference proteome</keyword>
<keyword evidence="2" id="KW-0732">Signal</keyword>
<feature type="signal peptide" evidence="2">
    <location>
        <begin position="1"/>
        <end position="22"/>
    </location>
</feature>
<organism evidence="3 4">
    <name type="scientific">Micromonospora echinaurantiaca</name>
    <dbReference type="NCBI Taxonomy" id="47857"/>
    <lineage>
        <taxon>Bacteria</taxon>
        <taxon>Bacillati</taxon>
        <taxon>Actinomycetota</taxon>
        <taxon>Actinomycetes</taxon>
        <taxon>Micromonosporales</taxon>
        <taxon>Micromonosporaceae</taxon>
        <taxon>Micromonospora</taxon>
    </lineage>
</organism>
<evidence type="ECO:0000313" key="3">
    <source>
        <dbReference type="EMBL" id="SCG78357.1"/>
    </source>
</evidence>
<dbReference type="NCBIfam" id="NF012200">
    <property type="entry name" value="choice_anch_D"/>
    <property type="match status" value="2"/>
</dbReference>
<accession>A0A1C5K6N0</accession>
<evidence type="ECO:0000256" key="2">
    <source>
        <dbReference type="SAM" id="SignalP"/>
    </source>
</evidence>
<feature type="chain" id="PRO_5039230955" description="Choice-of-anchor D domain-containing protein" evidence="2">
    <location>
        <begin position="23"/>
        <end position="824"/>
    </location>
</feature>
<proteinExistence type="predicted"/>
<dbReference type="RefSeq" id="WP_157748309.1">
    <property type="nucleotide sequence ID" value="NZ_LT607750.1"/>
</dbReference>
<dbReference type="InterPro" id="IPR013783">
    <property type="entry name" value="Ig-like_fold"/>
</dbReference>
<dbReference type="GO" id="GO:0005975">
    <property type="term" value="P:carbohydrate metabolic process"/>
    <property type="evidence" value="ECO:0007669"/>
    <property type="project" value="UniProtKB-ARBA"/>
</dbReference>
<evidence type="ECO:0000256" key="1">
    <source>
        <dbReference type="SAM" id="MobiDB-lite"/>
    </source>
</evidence>
<sequence length="824" mass="85172">MRTLRGALVGAIAVLLTSTTVAAPARAEAADPPAAPHTAFTMHFDGWGYIDGNFSYEASRNTLEIYQQNANGYALVMRGFDGDHWHDLNVTPPVGTRFTAGQSYETRTNFSPQESITTLNVSGDGQGCSSGATGTLDVAEAEYDDETGKFTAFAASFSIPCGGTDTAKGEIRFQSSIGYKATDSWEYRLQMGRQPAGAAGTPQDVTVEVNGTEPTTFGAASLSGANPAAFEISANTCSGQTLSYGQTCKLTVTPRASAIGEQTAVLTLVENSVAGKVARLLSLEGFDARGAIASPSYFDFGYVAAYETSAPKTVTLTGAGDVPITFGTASIVGANAAYFKITNDACSGRTLAKGQTCAITAVARPTENTQGGAVVSLPDDSFAGSTQISLGVNGYKSDKGTYSTMSPYRILDTRSGKGAPKAMVGSGKVVSLQVTGAGGVPTDASTVVLNVTVTGPTGSGFVTVYPSDVARPNASSLNYVKGWTGANSVTVKVGANGKVNLYNAGASTHLVADVFGYYSKGHECCSGYDGGQYHALAKPIRLTDTRTWGSRLPADHYLNSAANWNSTINPRVRAFAVNITATSPTGSGFLTAWSGYAYGLPSTSTLNYVKGATVPNFAVVPTTPCDDCGSATGLPSIGVYTSTSTHVIVDLVGFYDDGTLPNGLRFSPAVPTRIADTRAGQGWPARLGPGQTATIAAPSPVTDADTRALATNVTAVKPTQTTFLTVWPAGIDGIGRPSTSNLNPTAGSVVPNAVQTMVGPDRRFNVYNASGYCDVVVDVVGTFYRYPPSAPADWEAGARARGAAPADPSAVTPTAPAPQRAKQL</sequence>
<feature type="region of interest" description="Disordered" evidence="1">
    <location>
        <begin position="794"/>
        <end position="824"/>
    </location>
</feature>
<dbReference type="EMBL" id="LT607750">
    <property type="protein sequence ID" value="SCG78357.1"/>
    <property type="molecule type" value="Genomic_DNA"/>
</dbReference>
<reference evidence="3 4" key="1">
    <citation type="submission" date="2016-06" db="EMBL/GenBank/DDBJ databases">
        <authorList>
            <person name="Kjaerup R.B."/>
            <person name="Dalgaard T.S."/>
            <person name="Juul-Madsen H.R."/>
        </authorList>
    </citation>
    <scope>NUCLEOTIDE SEQUENCE [LARGE SCALE GENOMIC DNA]</scope>
    <source>
        <strain evidence="3 4">DSM 43904</strain>
    </source>
</reference>